<dbReference type="PANTHER" id="PTHR43243">
    <property type="entry name" value="INNER MEMBRANE TRANSPORTER YGJI-RELATED"/>
    <property type="match status" value="1"/>
</dbReference>
<dbReference type="PANTHER" id="PTHR43243:SF10">
    <property type="entry name" value="MGC138914 PROTEIN"/>
    <property type="match status" value="1"/>
</dbReference>
<feature type="transmembrane region" description="Helical" evidence="5">
    <location>
        <begin position="251"/>
        <end position="271"/>
    </location>
</feature>
<protein>
    <recommendedName>
        <fullName evidence="8">Cationic amino acid transporter 3-like</fullName>
    </recommendedName>
</protein>
<feature type="transmembrane region" description="Helical" evidence="5">
    <location>
        <begin position="324"/>
        <end position="345"/>
    </location>
</feature>
<evidence type="ECO:0000313" key="6">
    <source>
        <dbReference type="Ensembl" id="ENSSSCP00070044320.1"/>
    </source>
</evidence>
<dbReference type="GO" id="GO:0016020">
    <property type="term" value="C:membrane"/>
    <property type="evidence" value="ECO:0007669"/>
    <property type="project" value="UniProtKB-SubCell"/>
</dbReference>
<dbReference type="Ensembl" id="ENSSSCT00070052367.1">
    <property type="protein sequence ID" value="ENSSSCP00070044320.1"/>
    <property type="gene ID" value="ENSSSCG00070026157.1"/>
</dbReference>
<dbReference type="Ensembl" id="ENSSSCT00025057173.1">
    <property type="protein sequence ID" value="ENSSSCP00025024175.1"/>
    <property type="gene ID" value="ENSSSCG00025042152.1"/>
</dbReference>
<keyword evidence="3 5" id="KW-1133">Transmembrane helix</keyword>
<reference evidence="6" key="2">
    <citation type="submission" date="2025-05" db="UniProtKB">
        <authorList>
            <consortium name="Ensembl"/>
        </authorList>
    </citation>
    <scope>IDENTIFICATION</scope>
</reference>
<feature type="transmembrane region" description="Helical" evidence="5">
    <location>
        <begin position="61"/>
        <end position="85"/>
    </location>
</feature>
<dbReference type="AlphaFoldDB" id="A0A4X1VT33"/>
<reference evidence="6 7" key="1">
    <citation type="submission" date="2017-08" db="EMBL/GenBank/DDBJ databases">
        <title>USMARCv1.0.</title>
        <authorList>
            <person name="Hannum G.I."/>
            <person name="Koren S."/>
            <person name="Schroeder S.G."/>
            <person name="Chin S.C."/>
            <person name="Nonneman D.J."/>
            <person name="Becker S.A."/>
            <person name="Rosen B.D."/>
            <person name="Bickhart D.M."/>
            <person name="Putnam N.H."/>
            <person name="Green R.E."/>
            <person name="Tuggle C.K."/>
            <person name="Liu H."/>
            <person name="Rohrer G.A."/>
            <person name="Warr A."/>
            <person name="Hall R."/>
            <person name="Kim K."/>
            <person name="Hume D.A."/>
            <person name="Talbot R."/>
            <person name="Chow W."/>
            <person name="Howe K."/>
            <person name="Schwartz A.S."/>
            <person name="Watson M."/>
            <person name="Archibald A.L."/>
            <person name="Phillippy A.M."/>
            <person name="Smith T.P.L."/>
        </authorList>
    </citation>
    <scope>NUCLEOTIDE SEQUENCE [LARGE SCALE GENOMIC DNA]</scope>
</reference>
<evidence type="ECO:0000256" key="3">
    <source>
        <dbReference type="ARBA" id="ARBA00022989"/>
    </source>
</evidence>
<dbReference type="Proteomes" id="UP000314985">
    <property type="component" value="Chromosome 6"/>
</dbReference>
<evidence type="ECO:0000256" key="5">
    <source>
        <dbReference type="SAM" id="Phobius"/>
    </source>
</evidence>
<dbReference type="Gene3D" id="1.20.1740.10">
    <property type="entry name" value="Amino acid/polyamine transporter I"/>
    <property type="match status" value="1"/>
</dbReference>
<feature type="transmembrane region" description="Helical" evidence="5">
    <location>
        <begin position="283"/>
        <end position="312"/>
    </location>
</feature>
<comment type="subcellular location">
    <subcellularLocation>
        <location evidence="1">Membrane</location>
        <topology evidence="1">Multi-pass membrane protein</topology>
    </subcellularLocation>
</comment>
<dbReference type="Ensembl" id="ENSSSCT00035052442.1">
    <property type="protein sequence ID" value="ENSSSCP00035021092.1"/>
    <property type="gene ID" value="ENSSSCG00035039402.1"/>
</dbReference>
<evidence type="ECO:0000256" key="4">
    <source>
        <dbReference type="ARBA" id="ARBA00023136"/>
    </source>
</evidence>
<evidence type="ECO:0000256" key="2">
    <source>
        <dbReference type="ARBA" id="ARBA00022692"/>
    </source>
</evidence>
<sequence length="410" mass="44569">MLGQYVHLFGEKLVRRQPLKPREESESHVAHLNTFDLVVLGVGRILRPGVYILAGKVAKFIAGPATIICFLVAGLSTMLSGLYYAELGAQVARSGSVYFYSYVTMGQLHAFITGWNSILSLVIGTARVAKAWSYIFDRLIGNHISQVLQEAFPLHMPSFLATYADVFALGLVLLMTVLVLGVHESALVTKVSTGLSLLVLSLIILSGFMKGDLHNWQLTEQDYTLATAGSNDTSRLGPLGSGGFAPFGFEGILRGAALCFYIFFGVHIIATKGEEALTPHRSIPLGIVISLFVCFLAYFGVSAAVTLMVPYYQIHPYNPLPQAILHSWGALAGYVMAVGTLCALTSRLHSAVRRMPKLIYEMAEDGLLFRGLTRIHACAHNRVKSIMAAGILSFGICTRSRNLKPSKESV</sequence>
<feature type="transmembrane region" description="Helical" evidence="5">
    <location>
        <begin position="187"/>
        <end position="209"/>
    </location>
</feature>
<dbReference type="InterPro" id="IPR002293">
    <property type="entry name" value="AA/rel_permease1"/>
</dbReference>
<feature type="transmembrane region" description="Helical" evidence="5">
    <location>
        <begin position="97"/>
        <end position="123"/>
    </location>
</feature>
<name>A0A4X1VT33_PIG</name>
<keyword evidence="2 5" id="KW-0812">Transmembrane</keyword>
<accession>A0A4X1VT33</accession>
<proteinExistence type="predicted"/>
<evidence type="ECO:0000256" key="1">
    <source>
        <dbReference type="ARBA" id="ARBA00004141"/>
    </source>
</evidence>
<dbReference type="PIRSF" id="PIRSF006060">
    <property type="entry name" value="AA_transporter"/>
    <property type="match status" value="1"/>
</dbReference>
<dbReference type="Proteomes" id="UP000694720">
    <property type="component" value="Unplaced"/>
</dbReference>
<evidence type="ECO:0008006" key="8">
    <source>
        <dbReference type="Google" id="ProtNLM"/>
    </source>
</evidence>
<organism evidence="6 7">
    <name type="scientific">Sus scrofa</name>
    <name type="common">Pig</name>
    <dbReference type="NCBI Taxonomy" id="9823"/>
    <lineage>
        <taxon>Eukaryota</taxon>
        <taxon>Metazoa</taxon>
        <taxon>Chordata</taxon>
        <taxon>Craniata</taxon>
        <taxon>Vertebrata</taxon>
        <taxon>Euteleostomi</taxon>
        <taxon>Mammalia</taxon>
        <taxon>Eutheria</taxon>
        <taxon>Laurasiatheria</taxon>
        <taxon>Artiodactyla</taxon>
        <taxon>Suina</taxon>
        <taxon>Suidae</taxon>
        <taxon>Sus</taxon>
    </lineage>
</organism>
<evidence type="ECO:0000313" key="7">
    <source>
        <dbReference type="Proteomes" id="UP000314985"/>
    </source>
</evidence>
<dbReference type="GO" id="GO:0022857">
    <property type="term" value="F:transmembrane transporter activity"/>
    <property type="evidence" value="ECO:0007669"/>
    <property type="project" value="InterPro"/>
</dbReference>
<keyword evidence="4 5" id="KW-0472">Membrane</keyword>
<feature type="transmembrane region" description="Helical" evidence="5">
    <location>
        <begin position="160"/>
        <end position="180"/>
    </location>
</feature>
<dbReference type="Proteomes" id="UP000694727">
    <property type="component" value="Unplaced"/>
</dbReference>
<dbReference type="Pfam" id="PF13520">
    <property type="entry name" value="AA_permease_2"/>
    <property type="match status" value="1"/>
</dbReference>